<protein>
    <submittedName>
        <fullName evidence="1">Uncharacterized protein</fullName>
    </submittedName>
</protein>
<dbReference type="EMBL" id="CM045881">
    <property type="protein sequence ID" value="KAI7936836.1"/>
    <property type="molecule type" value="Genomic_DNA"/>
</dbReference>
<gene>
    <name evidence="1" type="ORF">MJO28_015735</name>
</gene>
<evidence type="ECO:0000313" key="1">
    <source>
        <dbReference type="EMBL" id="KAI7936836.1"/>
    </source>
</evidence>
<reference evidence="2" key="1">
    <citation type="journal article" date="2018" name="BMC Genomics">
        <title>Genomic insights into host adaptation between the wheat stripe rust pathogen (Puccinia striiformis f. sp. tritici) and the barley stripe rust pathogen (Puccinia striiformis f. sp. hordei).</title>
        <authorList>
            <person name="Xia C."/>
            <person name="Wang M."/>
            <person name="Yin C."/>
            <person name="Cornejo O.E."/>
            <person name="Hulbert S.H."/>
            <person name="Chen X."/>
        </authorList>
    </citation>
    <scope>NUCLEOTIDE SEQUENCE [LARGE SCALE GENOMIC DNA]</scope>
    <source>
        <strain evidence="2">93-210</strain>
    </source>
</reference>
<name>A0ACC0DPJ3_9BASI</name>
<evidence type="ECO:0000313" key="2">
    <source>
        <dbReference type="Proteomes" id="UP001060170"/>
    </source>
</evidence>
<dbReference type="Proteomes" id="UP001060170">
    <property type="component" value="Chromosome 17"/>
</dbReference>
<proteinExistence type="predicted"/>
<reference evidence="2" key="2">
    <citation type="journal article" date="2018" name="Mol. Plant Microbe Interact.">
        <title>Genome sequence resources for the wheat stripe rust pathogen (Puccinia striiformis f. sp. tritici) and the barley stripe rust pathogen (Puccinia striiformis f. sp. hordei).</title>
        <authorList>
            <person name="Xia C."/>
            <person name="Wang M."/>
            <person name="Yin C."/>
            <person name="Cornejo O.E."/>
            <person name="Hulbert S.H."/>
            <person name="Chen X."/>
        </authorList>
    </citation>
    <scope>NUCLEOTIDE SEQUENCE [LARGE SCALE GENOMIC DNA]</scope>
    <source>
        <strain evidence="2">93-210</strain>
    </source>
</reference>
<sequence>MTTTEQSKQEEEDDPILALDLRLRLLECVFAGALSSSDSFTATTTTQNGNKTSIALRLERLLAHLTTILDTKPNDAIHRFVQSLDDLNEPLLHLPNPLPTTKETSQLSLNEKASLVFEAEPEIVQVERDLQEIEVLDNRGFVGAGKLVNGDWTDEELSSTIVKPLQESTKSIQELEQRITSLMSDYDSYVNALSEIFVSWDSILSSIELDLHKLQIHKPSS</sequence>
<comment type="caution">
    <text evidence="1">The sequence shown here is derived from an EMBL/GenBank/DDBJ whole genome shotgun (WGS) entry which is preliminary data.</text>
</comment>
<reference evidence="1 2" key="3">
    <citation type="journal article" date="2022" name="Microbiol. Spectr.">
        <title>Folding features and dynamics of 3D genome architecture in plant fungal pathogens.</title>
        <authorList>
            <person name="Xia C."/>
        </authorList>
    </citation>
    <scope>NUCLEOTIDE SEQUENCE [LARGE SCALE GENOMIC DNA]</scope>
    <source>
        <strain evidence="1 2">93-210</strain>
    </source>
</reference>
<organism evidence="1 2">
    <name type="scientific">Puccinia striiformis f. sp. tritici</name>
    <dbReference type="NCBI Taxonomy" id="168172"/>
    <lineage>
        <taxon>Eukaryota</taxon>
        <taxon>Fungi</taxon>
        <taxon>Dikarya</taxon>
        <taxon>Basidiomycota</taxon>
        <taxon>Pucciniomycotina</taxon>
        <taxon>Pucciniomycetes</taxon>
        <taxon>Pucciniales</taxon>
        <taxon>Pucciniaceae</taxon>
        <taxon>Puccinia</taxon>
    </lineage>
</organism>
<keyword evidence="2" id="KW-1185">Reference proteome</keyword>
<accession>A0ACC0DPJ3</accession>